<dbReference type="SMART" id="SM00256">
    <property type="entry name" value="FBOX"/>
    <property type="match status" value="1"/>
</dbReference>
<dbReference type="AlphaFoldDB" id="A0A3N4HLW6"/>
<dbReference type="EMBL" id="ML119819">
    <property type="protein sequence ID" value="RPA73508.1"/>
    <property type="molecule type" value="Genomic_DNA"/>
</dbReference>
<evidence type="ECO:0000313" key="3">
    <source>
        <dbReference type="EMBL" id="RPA73508.1"/>
    </source>
</evidence>
<keyword evidence="4" id="KW-1185">Reference proteome</keyword>
<dbReference type="Proteomes" id="UP000275078">
    <property type="component" value="Unassembled WGS sequence"/>
</dbReference>
<accession>A0A3N4HLW6</accession>
<proteinExistence type="predicted"/>
<evidence type="ECO:0000313" key="4">
    <source>
        <dbReference type="Proteomes" id="UP000275078"/>
    </source>
</evidence>
<gene>
    <name evidence="3" type="ORF">BJ508DRAFT_366718</name>
</gene>
<evidence type="ECO:0000259" key="2">
    <source>
        <dbReference type="SMART" id="SM00256"/>
    </source>
</evidence>
<sequence>MDNPLATGGNSNSTANAPNNPSRPILKPKSRLPRVQNAPMPNIPSFSRKESPLVASWLSFPGAAADTTPNFDDDDSPSPIYEIQSPEPPEVCGEIKAPKTGILDLPLEILHQIGLKLPFAADVFFLSFTCRRLYAAFSEEQNYFWYRRGIQFLSIWSPTGKPQMATAVMPTLGYPCSYFPVFNYRQLLQEDMSAKRGLGERGRAQGTRSATCNVCCQDVPYKTTLALDAFGKQHCMSCYRILELAKIKDKVHQLHPRLDVCKDGAALHPYLSSHGRQCKLTKAMAEGTLTKPLPSDIPPEERYFHNLFSAKKELDLFQTTRPLDASDHHLRTTWPAPRSSSPAIDFLLRARRRRPVPHSGPGSPPLYPRPWLFRGQIPHYPTDVPNPYRARPYDNDLRFD</sequence>
<dbReference type="SUPFAM" id="SSF81383">
    <property type="entry name" value="F-box domain"/>
    <property type="match status" value="1"/>
</dbReference>
<organism evidence="3 4">
    <name type="scientific">Ascobolus immersus RN42</name>
    <dbReference type="NCBI Taxonomy" id="1160509"/>
    <lineage>
        <taxon>Eukaryota</taxon>
        <taxon>Fungi</taxon>
        <taxon>Dikarya</taxon>
        <taxon>Ascomycota</taxon>
        <taxon>Pezizomycotina</taxon>
        <taxon>Pezizomycetes</taxon>
        <taxon>Pezizales</taxon>
        <taxon>Ascobolaceae</taxon>
        <taxon>Ascobolus</taxon>
    </lineage>
</organism>
<dbReference type="InterPro" id="IPR036047">
    <property type="entry name" value="F-box-like_dom_sf"/>
</dbReference>
<feature type="region of interest" description="Disordered" evidence="1">
    <location>
        <begin position="66"/>
        <end position="88"/>
    </location>
</feature>
<feature type="compositionally biased region" description="Low complexity" evidence="1">
    <location>
        <begin position="10"/>
        <end position="22"/>
    </location>
</feature>
<evidence type="ECO:0000256" key="1">
    <source>
        <dbReference type="SAM" id="MobiDB-lite"/>
    </source>
</evidence>
<name>A0A3N4HLW6_ASCIM</name>
<feature type="region of interest" description="Disordered" evidence="1">
    <location>
        <begin position="1"/>
        <end position="47"/>
    </location>
</feature>
<protein>
    <recommendedName>
        <fullName evidence="2">F-box domain-containing protein</fullName>
    </recommendedName>
</protein>
<feature type="domain" description="F-box" evidence="2">
    <location>
        <begin position="105"/>
        <end position="148"/>
    </location>
</feature>
<reference evidence="3 4" key="1">
    <citation type="journal article" date="2018" name="Nat. Ecol. Evol.">
        <title>Pezizomycetes genomes reveal the molecular basis of ectomycorrhizal truffle lifestyle.</title>
        <authorList>
            <person name="Murat C."/>
            <person name="Payen T."/>
            <person name="Noel B."/>
            <person name="Kuo A."/>
            <person name="Morin E."/>
            <person name="Chen J."/>
            <person name="Kohler A."/>
            <person name="Krizsan K."/>
            <person name="Balestrini R."/>
            <person name="Da Silva C."/>
            <person name="Montanini B."/>
            <person name="Hainaut M."/>
            <person name="Levati E."/>
            <person name="Barry K.W."/>
            <person name="Belfiori B."/>
            <person name="Cichocki N."/>
            <person name="Clum A."/>
            <person name="Dockter R.B."/>
            <person name="Fauchery L."/>
            <person name="Guy J."/>
            <person name="Iotti M."/>
            <person name="Le Tacon F."/>
            <person name="Lindquist E.A."/>
            <person name="Lipzen A."/>
            <person name="Malagnac F."/>
            <person name="Mello A."/>
            <person name="Molinier V."/>
            <person name="Miyauchi S."/>
            <person name="Poulain J."/>
            <person name="Riccioni C."/>
            <person name="Rubini A."/>
            <person name="Sitrit Y."/>
            <person name="Splivallo R."/>
            <person name="Traeger S."/>
            <person name="Wang M."/>
            <person name="Zifcakova L."/>
            <person name="Wipf D."/>
            <person name="Zambonelli A."/>
            <person name="Paolocci F."/>
            <person name="Nowrousian M."/>
            <person name="Ottonello S."/>
            <person name="Baldrian P."/>
            <person name="Spatafora J.W."/>
            <person name="Henrissat B."/>
            <person name="Nagy L.G."/>
            <person name="Aury J.M."/>
            <person name="Wincker P."/>
            <person name="Grigoriev I.V."/>
            <person name="Bonfante P."/>
            <person name="Martin F.M."/>
        </authorList>
    </citation>
    <scope>NUCLEOTIDE SEQUENCE [LARGE SCALE GENOMIC DNA]</scope>
    <source>
        <strain evidence="3 4">RN42</strain>
    </source>
</reference>
<dbReference type="InterPro" id="IPR001810">
    <property type="entry name" value="F-box_dom"/>
</dbReference>